<evidence type="ECO:0000256" key="15">
    <source>
        <dbReference type="SAM" id="SignalP"/>
    </source>
</evidence>
<feature type="compositionally biased region" description="Polar residues" evidence="14">
    <location>
        <begin position="103"/>
        <end position="114"/>
    </location>
</feature>
<evidence type="ECO:0000256" key="11">
    <source>
        <dbReference type="PROSITE-ProRule" id="PRU01360"/>
    </source>
</evidence>
<evidence type="ECO:0000256" key="12">
    <source>
        <dbReference type="PROSITE-ProRule" id="PRU10143"/>
    </source>
</evidence>
<keyword evidence="7" id="KW-0406">Ion transport</keyword>
<evidence type="ECO:0000259" key="16">
    <source>
        <dbReference type="Pfam" id="PF00593"/>
    </source>
</evidence>
<keyword evidence="4" id="KW-0410">Iron transport</keyword>
<dbReference type="InterPro" id="IPR039426">
    <property type="entry name" value="TonB-dep_rcpt-like"/>
</dbReference>
<evidence type="ECO:0000256" key="2">
    <source>
        <dbReference type="ARBA" id="ARBA00022448"/>
    </source>
</evidence>
<dbReference type="RefSeq" id="WP_121646637.1">
    <property type="nucleotide sequence ID" value="NZ_RCWN01000002.1"/>
</dbReference>
<dbReference type="PANTHER" id="PTHR32552">
    <property type="entry name" value="FERRICHROME IRON RECEPTOR-RELATED"/>
    <property type="match status" value="1"/>
</dbReference>
<dbReference type="Proteomes" id="UP000281094">
    <property type="component" value="Unassembled WGS sequence"/>
</dbReference>
<evidence type="ECO:0000256" key="13">
    <source>
        <dbReference type="RuleBase" id="RU003357"/>
    </source>
</evidence>
<evidence type="ECO:0000256" key="5">
    <source>
        <dbReference type="ARBA" id="ARBA00022692"/>
    </source>
</evidence>
<comment type="subcellular location">
    <subcellularLocation>
        <location evidence="1 11">Cell outer membrane</location>
        <topology evidence="1 11">Multi-pass membrane protein</topology>
    </subcellularLocation>
</comment>
<evidence type="ECO:0000256" key="7">
    <source>
        <dbReference type="ARBA" id="ARBA00023065"/>
    </source>
</evidence>
<dbReference type="PROSITE" id="PS52016">
    <property type="entry name" value="TONB_DEPENDENT_REC_3"/>
    <property type="match status" value="1"/>
</dbReference>
<evidence type="ECO:0000259" key="17">
    <source>
        <dbReference type="Pfam" id="PF07715"/>
    </source>
</evidence>
<evidence type="ECO:0000256" key="8">
    <source>
        <dbReference type="ARBA" id="ARBA00023077"/>
    </source>
</evidence>
<feature type="chain" id="PRO_5017941477" evidence="15">
    <location>
        <begin position="29"/>
        <end position="700"/>
    </location>
</feature>
<evidence type="ECO:0000256" key="3">
    <source>
        <dbReference type="ARBA" id="ARBA00022452"/>
    </source>
</evidence>
<dbReference type="CDD" id="cd01347">
    <property type="entry name" value="ligand_gated_channel"/>
    <property type="match status" value="1"/>
</dbReference>
<evidence type="ECO:0000256" key="10">
    <source>
        <dbReference type="ARBA" id="ARBA00023237"/>
    </source>
</evidence>
<dbReference type="AlphaFoldDB" id="A0A3L7J420"/>
<feature type="signal peptide" evidence="15">
    <location>
        <begin position="1"/>
        <end position="28"/>
    </location>
</feature>
<dbReference type="InterPro" id="IPR012910">
    <property type="entry name" value="Plug_dom"/>
</dbReference>
<dbReference type="PROSITE" id="PS00430">
    <property type="entry name" value="TONB_DEPENDENT_REC_1"/>
    <property type="match status" value="1"/>
</dbReference>
<keyword evidence="8 12" id="KW-0798">TonB box</keyword>
<feature type="region of interest" description="Disordered" evidence="14">
    <location>
        <begin position="95"/>
        <end position="114"/>
    </location>
</feature>
<keyword evidence="19" id="KW-1185">Reference proteome</keyword>
<evidence type="ECO:0000256" key="14">
    <source>
        <dbReference type="SAM" id="MobiDB-lite"/>
    </source>
</evidence>
<proteinExistence type="inferred from homology"/>
<reference evidence="18 19" key="1">
    <citation type="submission" date="2018-10" db="EMBL/GenBank/DDBJ databases">
        <title>Notoacmeibacter sp. M2BS9Y-3-1, whole genome shotgun sequence.</title>
        <authorList>
            <person name="Tuo L."/>
        </authorList>
    </citation>
    <scope>NUCLEOTIDE SEQUENCE [LARGE SCALE GENOMIC DNA]</scope>
    <source>
        <strain evidence="18 19">M2BS9Y-3-1</strain>
    </source>
</reference>
<dbReference type="Gene3D" id="2.40.170.20">
    <property type="entry name" value="TonB-dependent receptor, beta-barrel domain"/>
    <property type="match status" value="1"/>
</dbReference>
<evidence type="ECO:0000256" key="4">
    <source>
        <dbReference type="ARBA" id="ARBA00022496"/>
    </source>
</evidence>
<feature type="domain" description="TonB-dependent receptor-like beta-barrel" evidence="16">
    <location>
        <begin position="260"/>
        <end position="663"/>
    </location>
</feature>
<dbReference type="InterPro" id="IPR000531">
    <property type="entry name" value="Beta-barrel_TonB"/>
</dbReference>
<keyword evidence="18" id="KW-0675">Receptor</keyword>
<name>A0A3L7J420_9HYPH</name>
<keyword evidence="10 11" id="KW-0998">Cell outer membrane</keyword>
<keyword evidence="3 11" id="KW-1134">Transmembrane beta strand</keyword>
<feature type="domain" description="TonB-dependent receptor plug" evidence="17">
    <location>
        <begin position="49"/>
        <end position="166"/>
    </location>
</feature>
<keyword evidence="9 11" id="KW-0472">Membrane</keyword>
<accession>A0A3L7J420</accession>
<organism evidence="18 19">
    <name type="scientific">Notoacmeibacter ruber</name>
    <dbReference type="NCBI Taxonomy" id="2670375"/>
    <lineage>
        <taxon>Bacteria</taxon>
        <taxon>Pseudomonadati</taxon>
        <taxon>Pseudomonadota</taxon>
        <taxon>Alphaproteobacteria</taxon>
        <taxon>Hyphomicrobiales</taxon>
        <taxon>Notoacmeibacteraceae</taxon>
        <taxon>Notoacmeibacter</taxon>
    </lineage>
</organism>
<keyword evidence="5 11" id="KW-0812">Transmembrane</keyword>
<dbReference type="Pfam" id="PF07715">
    <property type="entry name" value="Plug"/>
    <property type="match status" value="1"/>
</dbReference>
<dbReference type="InterPro" id="IPR010916">
    <property type="entry name" value="TonB_box_CS"/>
</dbReference>
<sequence>MKSNSLYNHLTGGCAVLALAVSAGSASAQENVTVLETITVSGENLERSVRQTASSIAVMTDDDIQRRFGDESVLEAVSRVPNVTVPAEGGLLSAPTIRGQASEGPNSGATAFFSGTTPRTAVEVDGRTLNFNELIFGFSSLWDVESIEVYRGPQTISQGANSIAGAVIIDTKDPTFEPEFRAQTQYGSYDRFGAAMVASGPLSDQVAGRVAIDYNRRDTFIDYVAPGFQSDGDLDLDSFNGRGKLLFVPDALPGFEAKITGFYSYNNRPTFEAASPPYDDLDNITPSNPTYENNVGGGMIDISYLFDNGMKFYNELQYNRAETDRTATPAENGSASIEADNVSNETRLIFGDPDVNGASGVVGAYLGYTASADELSLTDRLGNAFVSNFDDDKQNMSIFGEVNYRFLDRWVASGSLRYQHDRIQREGLATFGRGERPLDYDETFDALLPKLSLAYDLTEDVTVGALVSRGYNPGGVSLDLVGNQYYLYDEETVWNYELFARTSLLDDRLRINANVFYSDFEDAQRYVEVGQVGPFFQSYTVNVEDARSYGLEVGAEYDVRSDLRVQAGLGLLSTEIKEIGAAAAGISEGNDFSRAPNYTLSFGFDWDIRENLSFGASLRHSDGYFSDDANSDDLAVGSYTVVDLRAAFSPQDNFKAFAYVNNLFDDRSATLKRQNRASGGFVEASIVQPREIGAGLQVSF</sequence>
<dbReference type="EMBL" id="RCWN01000002">
    <property type="protein sequence ID" value="RLQ85220.1"/>
    <property type="molecule type" value="Genomic_DNA"/>
</dbReference>
<dbReference type="Pfam" id="PF00593">
    <property type="entry name" value="TonB_dep_Rec_b-barrel"/>
    <property type="match status" value="1"/>
</dbReference>
<comment type="similarity">
    <text evidence="11 13">Belongs to the TonB-dependent receptor family.</text>
</comment>
<gene>
    <name evidence="18" type="ORF">D8780_14750</name>
</gene>
<comment type="caution">
    <text evidence="18">The sequence shown here is derived from an EMBL/GenBank/DDBJ whole genome shotgun (WGS) entry which is preliminary data.</text>
</comment>
<evidence type="ECO:0000313" key="18">
    <source>
        <dbReference type="EMBL" id="RLQ85220.1"/>
    </source>
</evidence>
<keyword evidence="2 11" id="KW-0813">Transport</keyword>
<evidence type="ECO:0000256" key="1">
    <source>
        <dbReference type="ARBA" id="ARBA00004571"/>
    </source>
</evidence>
<dbReference type="PANTHER" id="PTHR32552:SF81">
    <property type="entry name" value="TONB-DEPENDENT OUTER MEMBRANE RECEPTOR"/>
    <property type="match status" value="1"/>
</dbReference>
<keyword evidence="6" id="KW-0408">Iron</keyword>
<dbReference type="GO" id="GO:0009279">
    <property type="term" value="C:cell outer membrane"/>
    <property type="evidence" value="ECO:0007669"/>
    <property type="project" value="UniProtKB-SubCell"/>
</dbReference>
<dbReference type="GO" id="GO:0006826">
    <property type="term" value="P:iron ion transport"/>
    <property type="evidence" value="ECO:0007669"/>
    <property type="project" value="UniProtKB-KW"/>
</dbReference>
<protein>
    <submittedName>
        <fullName evidence="18">TonB-dependent receptor</fullName>
    </submittedName>
</protein>
<dbReference type="SUPFAM" id="SSF56935">
    <property type="entry name" value="Porins"/>
    <property type="match status" value="1"/>
</dbReference>
<evidence type="ECO:0000256" key="9">
    <source>
        <dbReference type="ARBA" id="ARBA00023136"/>
    </source>
</evidence>
<evidence type="ECO:0000313" key="19">
    <source>
        <dbReference type="Proteomes" id="UP000281094"/>
    </source>
</evidence>
<feature type="short sequence motif" description="TonB box" evidence="12">
    <location>
        <begin position="37"/>
        <end position="43"/>
    </location>
</feature>
<evidence type="ECO:0000256" key="6">
    <source>
        <dbReference type="ARBA" id="ARBA00023004"/>
    </source>
</evidence>
<keyword evidence="15" id="KW-0732">Signal</keyword>
<dbReference type="InterPro" id="IPR036942">
    <property type="entry name" value="Beta-barrel_TonB_sf"/>
</dbReference>